<evidence type="ECO:0000256" key="4">
    <source>
        <dbReference type="ARBA" id="ARBA00022989"/>
    </source>
</evidence>
<gene>
    <name evidence="7" type="ORF">ACFOJE_19645</name>
</gene>
<dbReference type="InterPro" id="IPR022791">
    <property type="entry name" value="L-PG_synthase/AglD"/>
</dbReference>
<dbReference type="PANTHER" id="PTHR37693">
    <property type="entry name" value="PHOSPHATIDYLGLYCEROL LYSYLTRANSFERASE"/>
    <property type="match status" value="1"/>
</dbReference>
<evidence type="ECO:0000256" key="6">
    <source>
        <dbReference type="SAM" id="Phobius"/>
    </source>
</evidence>
<feature type="transmembrane region" description="Helical" evidence="6">
    <location>
        <begin position="143"/>
        <end position="165"/>
    </location>
</feature>
<keyword evidence="5 6" id="KW-0472">Membrane</keyword>
<feature type="transmembrane region" description="Helical" evidence="6">
    <location>
        <begin position="39"/>
        <end position="61"/>
    </location>
</feature>
<evidence type="ECO:0000256" key="5">
    <source>
        <dbReference type="ARBA" id="ARBA00023136"/>
    </source>
</evidence>
<evidence type="ECO:0000256" key="3">
    <source>
        <dbReference type="ARBA" id="ARBA00022692"/>
    </source>
</evidence>
<comment type="caution">
    <text evidence="7">The sequence shown here is derived from an EMBL/GenBank/DDBJ whole genome shotgun (WGS) entry which is preliminary data.</text>
</comment>
<dbReference type="PANTHER" id="PTHR37693:SF1">
    <property type="entry name" value="INTEGRAL MEMBRANE PROTEIN"/>
    <property type="match status" value="1"/>
</dbReference>
<feature type="transmembrane region" description="Helical" evidence="6">
    <location>
        <begin position="118"/>
        <end position="137"/>
    </location>
</feature>
<reference evidence="8" key="1">
    <citation type="journal article" date="2019" name="Int. J. Syst. Evol. Microbiol.">
        <title>The Global Catalogue of Microorganisms (GCM) 10K type strain sequencing project: providing services to taxonomists for standard genome sequencing and annotation.</title>
        <authorList>
            <consortium name="The Broad Institute Genomics Platform"/>
            <consortium name="The Broad Institute Genome Sequencing Center for Infectious Disease"/>
            <person name="Wu L."/>
            <person name="Ma J."/>
        </authorList>
    </citation>
    <scope>NUCLEOTIDE SEQUENCE [LARGE SCALE GENOMIC DNA]</scope>
    <source>
        <strain evidence="8">KCTC 62195</strain>
    </source>
</reference>
<keyword evidence="2" id="KW-1003">Cell membrane</keyword>
<dbReference type="Pfam" id="PF03706">
    <property type="entry name" value="LPG_synthase_TM"/>
    <property type="match status" value="1"/>
</dbReference>
<keyword evidence="4 6" id="KW-1133">Transmembrane helix</keyword>
<accession>A0ABV7B0D3</accession>
<comment type="subcellular location">
    <subcellularLocation>
        <location evidence="1">Cell membrane</location>
        <topology evidence="1">Multi-pass membrane protein</topology>
    </subcellularLocation>
</comment>
<protein>
    <submittedName>
        <fullName evidence="7">Lysylphosphatidylglycerol synthase transmembrane domain-containing protein</fullName>
    </submittedName>
</protein>
<dbReference type="NCBIfam" id="TIGR00374">
    <property type="entry name" value="flippase-like domain"/>
    <property type="match status" value="1"/>
</dbReference>
<name>A0ABV7B0D3_9GAMM</name>
<dbReference type="Proteomes" id="UP001595457">
    <property type="component" value="Unassembled WGS sequence"/>
</dbReference>
<keyword evidence="3 6" id="KW-0812">Transmembrane</keyword>
<organism evidence="7 8">
    <name type="scientific">Azotobacter bryophylli</name>
    <dbReference type="NCBI Taxonomy" id="1986537"/>
    <lineage>
        <taxon>Bacteria</taxon>
        <taxon>Pseudomonadati</taxon>
        <taxon>Pseudomonadota</taxon>
        <taxon>Gammaproteobacteria</taxon>
        <taxon>Pseudomonadales</taxon>
        <taxon>Pseudomonadaceae</taxon>
        <taxon>Azotobacter</taxon>
    </lineage>
</organism>
<feature type="transmembrane region" description="Helical" evidence="6">
    <location>
        <begin position="214"/>
        <end position="234"/>
    </location>
</feature>
<dbReference type="EMBL" id="JBHRSJ010000035">
    <property type="protein sequence ID" value="MFC2974411.1"/>
    <property type="molecule type" value="Genomic_DNA"/>
</dbReference>
<evidence type="ECO:0000313" key="8">
    <source>
        <dbReference type="Proteomes" id="UP001595457"/>
    </source>
</evidence>
<sequence length="330" mass="36003">MSRSLWLLLSALLVALLIPLLFGGTGLWRQLRDFPAGLLLGMLAMILLCWNLNALRLRLLLPRHRLGQKRALGIVMATEFAICATPGGAGGPLTLMALLMRNGVAPAQGTATFAVDQLVDLLVFACALLGILVYGLSHALNPHLATLLGASVSLLGGALVLLVLLGRFHRHMFRFNGRILRRLGLSARRRFSLGRKVIRFRNALRQSLRLPRTLLLGVFLISSAHWVVRYSVLYLALRGLGRELDWAWTFLVQMLALSAGQISLLPGGAGSAELASVALLAPLVGKSTAAAGILIWRAVTYYFYLLAGAPVFLHLAGRPLLRRLVRYRQS</sequence>
<evidence type="ECO:0000313" key="7">
    <source>
        <dbReference type="EMBL" id="MFC2974411.1"/>
    </source>
</evidence>
<keyword evidence="8" id="KW-1185">Reference proteome</keyword>
<evidence type="ECO:0000256" key="2">
    <source>
        <dbReference type="ARBA" id="ARBA00022475"/>
    </source>
</evidence>
<feature type="transmembrane region" description="Helical" evidence="6">
    <location>
        <begin position="302"/>
        <end position="321"/>
    </location>
</feature>
<proteinExistence type="predicted"/>
<dbReference type="RefSeq" id="WP_377816592.1">
    <property type="nucleotide sequence ID" value="NZ_JBHRSJ010000035.1"/>
</dbReference>
<evidence type="ECO:0000256" key="1">
    <source>
        <dbReference type="ARBA" id="ARBA00004651"/>
    </source>
</evidence>